<feature type="domain" description="Glutamate synthase" evidence="2">
    <location>
        <begin position="279"/>
        <end position="400"/>
    </location>
</feature>
<dbReference type="InterPro" id="IPR002932">
    <property type="entry name" value="Glu_synthdom"/>
</dbReference>
<dbReference type="InterPro" id="IPR013785">
    <property type="entry name" value="Aldolase_TIM"/>
</dbReference>
<evidence type="ECO:0000313" key="4">
    <source>
        <dbReference type="Proteomes" id="UP000662904"/>
    </source>
</evidence>
<dbReference type="EMBL" id="CP059066">
    <property type="protein sequence ID" value="QSQ08114.1"/>
    <property type="molecule type" value="Genomic_DNA"/>
</dbReference>
<accession>A0A8A0RK83</accession>
<reference evidence="3" key="1">
    <citation type="submission" date="2020-07" db="EMBL/GenBank/DDBJ databases">
        <title>Koleobacter methoxysyntrophicus gen. nov., sp. nov., a novel anaerobic bacterium isolated from deep subsurface oil field and proposal of Koleobacterales ord. nov. in the phylum Firmicutes.</title>
        <authorList>
            <person name="Sakamoto S."/>
            <person name="Tamaki H."/>
        </authorList>
    </citation>
    <scope>NUCLEOTIDE SEQUENCE</scope>
    <source>
        <strain evidence="3">NRmbB1</strain>
    </source>
</reference>
<evidence type="ECO:0000259" key="2">
    <source>
        <dbReference type="Pfam" id="PF01645"/>
    </source>
</evidence>
<dbReference type="Proteomes" id="UP000662904">
    <property type="component" value="Chromosome"/>
</dbReference>
<sequence length="535" mass="58088">MSYSKGINASAATMSKNRTPNSVCPYSGLCTTCIEGCPGLCEVGKSALRGREMIYPQPFGSITAASEKDYPVDFSHFNIMGTAVGAFGIEPDSDKAIFPAVKLETKIGGRNGIKLRLPVIIPGLGSTKVAKDNWEGLAIGAAISGVPLTIGENVCGMDPDAEIVGGRVKKSPDMENRIKLYRDWSDGYGTVVVQSNVEDTRLGVLEYAIQELGVEAVELKWGQGAKDIGGEVKLSTLERALELKRRGYIVLPDPEDPAVQEAFNHGSFKEFERHSRIGMVSWEDFAGRVEELRKIGAKYVFLKTGAYRPADLARAVKFASDAKIDLLTVDGAGGGTGMSPWRMMNEWGIPTVYIEALLYQYLKEIDKQGGYLPSVAIAGGFSLEDHIFKGLALGAPYVNLVGMARGPLTAAMVGKTLGNQIKEGKVSKEISGRYGDKLEQVFASTATLKERFGDNFKDIPPAAIGVFTYFDRLAVGLSQLMCGARKFGLNYIERRDIAALTREASEITGIRYIMDVDREEVMGILWSGERKVKAV</sequence>
<dbReference type="GO" id="GO:0006537">
    <property type="term" value="P:glutamate biosynthetic process"/>
    <property type="evidence" value="ECO:0007669"/>
    <property type="project" value="InterPro"/>
</dbReference>
<dbReference type="AlphaFoldDB" id="A0A8A0RK83"/>
<proteinExistence type="inferred from homology"/>
<dbReference type="Pfam" id="PF01645">
    <property type="entry name" value="Glu_synthase"/>
    <property type="match status" value="1"/>
</dbReference>
<evidence type="ECO:0000313" key="3">
    <source>
        <dbReference type="EMBL" id="QSQ08114.1"/>
    </source>
</evidence>
<comment type="similarity">
    <text evidence="1">Belongs to the glutamate synthase family.</text>
</comment>
<name>A0A8A0RK83_9FIRM</name>
<evidence type="ECO:0000256" key="1">
    <source>
        <dbReference type="ARBA" id="ARBA00009716"/>
    </source>
</evidence>
<dbReference type="CDD" id="cd02808">
    <property type="entry name" value="GltS_FMN"/>
    <property type="match status" value="1"/>
</dbReference>
<protein>
    <recommendedName>
        <fullName evidence="2">Glutamate synthase domain-containing protein</fullName>
    </recommendedName>
</protein>
<organism evidence="3 4">
    <name type="scientific">Koleobacter methoxysyntrophicus</name>
    <dbReference type="NCBI Taxonomy" id="2751313"/>
    <lineage>
        <taxon>Bacteria</taxon>
        <taxon>Bacillati</taxon>
        <taxon>Bacillota</taxon>
        <taxon>Clostridia</taxon>
        <taxon>Koleobacterales</taxon>
        <taxon>Koleobacteraceae</taxon>
        <taxon>Koleobacter</taxon>
    </lineage>
</organism>
<dbReference type="GO" id="GO:0015930">
    <property type="term" value="F:glutamate synthase activity"/>
    <property type="evidence" value="ECO:0007669"/>
    <property type="project" value="InterPro"/>
</dbReference>
<keyword evidence="4" id="KW-1185">Reference proteome</keyword>
<dbReference type="Gene3D" id="3.20.20.70">
    <property type="entry name" value="Aldolase class I"/>
    <property type="match status" value="1"/>
</dbReference>
<dbReference type="SUPFAM" id="SSF51395">
    <property type="entry name" value="FMN-linked oxidoreductases"/>
    <property type="match status" value="1"/>
</dbReference>
<dbReference type="KEGG" id="kme:H0A61_00434"/>
<dbReference type="RefSeq" id="WP_206708349.1">
    <property type="nucleotide sequence ID" value="NZ_CP059066.1"/>
</dbReference>
<gene>
    <name evidence="3" type="ORF">H0A61_00434</name>
</gene>